<dbReference type="InterPro" id="IPR035892">
    <property type="entry name" value="C2_domain_sf"/>
</dbReference>
<dbReference type="PANTHER" id="PTHR12305:SF60">
    <property type="entry name" value="PHOSPHATIDYLINOSITOL 3,4,5-TRISPHOSPHATE 3-PHOSPHATASE TPTE2-RELATED"/>
    <property type="match status" value="1"/>
</dbReference>
<keyword evidence="2" id="KW-0904">Protein phosphatase</keyword>
<keyword evidence="1" id="KW-0378">Hydrolase</keyword>
<reference evidence="6" key="1">
    <citation type="submission" date="2020-03" db="EMBL/GenBank/DDBJ databases">
        <title>A high-quality chromosome-level genome assembly of a woody plant with both climbing and erect habits, Rhamnella rubrinervis.</title>
        <authorList>
            <person name="Lu Z."/>
            <person name="Yang Y."/>
            <person name="Zhu X."/>
            <person name="Sun Y."/>
        </authorList>
    </citation>
    <scope>NUCLEOTIDE SEQUENCE</scope>
    <source>
        <strain evidence="6">BYM</strain>
        <tissue evidence="6">Leaf</tissue>
    </source>
</reference>
<dbReference type="Gene3D" id="2.60.40.1110">
    <property type="match status" value="1"/>
</dbReference>
<dbReference type="EMBL" id="VOIH02000006">
    <property type="protein sequence ID" value="KAF3444826.1"/>
    <property type="molecule type" value="Genomic_DNA"/>
</dbReference>
<evidence type="ECO:0000313" key="7">
    <source>
        <dbReference type="Proteomes" id="UP000796880"/>
    </source>
</evidence>
<evidence type="ECO:0000259" key="3">
    <source>
        <dbReference type="PROSITE" id="PS50056"/>
    </source>
</evidence>
<accession>A0A8K0H2Z1</accession>
<feature type="domain" description="Phosphatase tensin-type" evidence="4">
    <location>
        <begin position="7"/>
        <end position="176"/>
    </location>
</feature>
<dbReference type="GO" id="GO:0046856">
    <property type="term" value="P:phosphatidylinositol dephosphorylation"/>
    <property type="evidence" value="ECO:0007669"/>
    <property type="project" value="TreeGrafter"/>
</dbReference>
<evidence type="ECO:0000313" key="6">
    <source>
        <dbReference type="EMBL" id="KAF3444826.1"/>
    </source>
</evidence>
<keyword evidence="7" id="KW-1185">Reference proteome</keyword>
<dbReference type="PROSITE" id="PS51181">
    <property type="entry name" value="PPASE_TENSIN"/>
    <property type="match status" value="1"/>
</dbReference>
<evidence type="ECO:0000256" key="1">
    <source>
        <dbReference type="ARBA" id="ARBA00022801"/>
    </source>
</evidence>
<dbReference type="InterPro" id="IPR000387">
    <property type="entry name" value="Tyr_Pase_dom"/>
</dbReference>
<dbReference type="GO" id="GO:0004725">
    <property type="term" value="F:protein tyrosine phosphatase activity"/>
    <property type="evidence" value="ECO:0007669"/>
    <property type="project" value="TreeGrafter"/>
</dbReference>
<dbReference type="InterPro" id="IPR014020">
    <property type="entry name" value="Tensin_C2-dom"/>
</dbReference>
<feature type="domain" description="Tyrosine specific protein phosphatases" evidence="3">
    <location>
        <begin position="113"/>
        <end position="150"/>
    </location>
</feature>
<dbReference type="Pfam" id="PF22785">
    <property type="entry name" value="Tc-R-P"/>
    <property type="match status" value="1"/>
</dbReference>
<name>A0A8K0H2Z1_9ROSA</name>
<dbReference type="Pfam" id="PF10409">
    <property type="entry name" value="PTEN_C2"/>
    <property type="match status" value="1"/>
</dbReference>
<evidence type="ECO:0000259" key="4">
    <source>
        <dbReference type="PROSITE" id="PS51181"/>
    </source>
</evidence>
<dbReference type="SUPFAM" id="SSF49562">
    <property type="entry name" value="C2 domain (Calcium/lipid-binding domain, CaLB)"/>
    <property type="match status" value="1"/>
</dbReference>
<sequence>MVSKQRRRMLVAGYDLDMSYITDRVLAMSFPQNACELCIAILFGSEHSALPISCSLAQSIYNLCIEEKYDPSHFHGRVEAYPFDDNHVPPLEMVKLFCESVYSWLACDPKNIVVIHCMAGKGRTGLMVCAFLVYSGMSAEEALELYAHRRTTNNEGVSIPSQRRYVDYWHRVLSFPRGVGHGPPDVNLPRPCSRELLRIRLYDTVNIDSIFFVVSDLQEVPGQLYRPPVEVSRSCCRRIKKGYQRTDSLRYYLSFTKNEEEKEEKESEPEKPNVVVQMDTESSIIYHKTCLDYYFDKPVQVTGDVRVIFYQKMVGGRLFYACFNTAFITNSLLQLSVQDLDKLGKKGRSICGPAFCLELLFGPANAKHSSSPSAEDNDTDDDS</sequence>
<dbReference type="InterPro" id="IPR051281">
    <property type="entry name" value="Dual-spec_lipid-protein_phosph"/>
</dbReference>
<dbReference type="GO" id="GO:0016314">
    <property type="term" value="F:phosphatidylinositol-3,4,5-trisphosphate 3-phosphatase activity"/>
    <property type="evidence" value="ECO:0007669"/>
    <property type="project" value="TreeGrafter"/>
</dbReference>
<evidence type="ECO:0000256" key="2">
    <source>
        <dbReference type="ARBA" id="ARBA00022912"/>
    </source>
</evidence>
<dbReference type="Proteomes" id="UP000796880">
    <property type="component" value="Unassembled WGS sequence"/>
</dbReference>
<dbReference type="InterPro" id="IPR016130">
    <property type="entry name" value="Tyr_Pase_AS"/>
</dbReference>
<protein>
    <recommendedName>
        <fullName evidence="8">Phosphatidylinositol-3,4,5-trisphosphate 3-phosphatase</fullName>
    </recommendedName>
</protein>
<dbReference type="PROSITE" id="PS51182">
    <property type="entry name" value="C2_TENSIN"/>
    <property type="match status" value="1"/>
</dbReference>
<dbReference type="PROSITE" id="PS50056">
    <property type="entry name" value="TYR_PHOSPHATASE_2"/>
    <property type="match status" value="1"/>
</dbReference>
<proteinExistence type="predicted"/>
<evidence type="ECO:0000259" key="5">
    <source>
        <dbReference type="PROSITE" id="PS51182"/>
    </source>
</evidence>
<dbReference type="GO" id="GO:0005829">
    <property type="term" value="C:cytosol"/>
    <property type="evidence" value="ECO:0007669"/>
    <property type="project" value="TreeGrafter"/>
</dbReference>
<dbReference type="InterPro" id="IPR029021">
    <property type="entry name" value="Prot-tyrosine_phosphatase-like"/>
</dbReference>
<evidence type="ECO:0008006" key="8">
    <source>
        <dbReference type="Google" id="ProtNLM"/>
    </source>
</evidence>
<comment type="caution">
    <text evidence="6">The sequence shown here is derived from an EMBL/GenBank/DDBJ whole genome shotgun (WGS) entry which is preliminary data.</text>
</comment>
<dbReference type="Gene3D" id="3.90.190.10">
    <property type="entry name" value="Protein tyrosine phosphatase superfamily"/>
    <property type="match status" value="1"/>
</dbReference>
<dbReference type="AlphaFoldDB" id="A0A8K0H2Z1"/>
<organism evidence="6 7">
    <name type="scientific">Rhamnella rubrinervis</name>
    <dbReference type="NCBI Taxonomy" id="2594499"/>
    <lineage>
        <taxon>Eukaryota</taxon>
        <taxon>Viridiplantae</taxon>
        <taxon>Streptophyta</taxon>
        <taxon>Embryophyta</taxon>
        <taxon>Tracheophyta</taxon>
        <taxon>Spermatophyta</taxon>
        <taxon>Magnoliopsida</taxon>
        <taxon>eudicotyledons</taxon>
        <taxon>Gunneridae</taxon>
        <taxon>Pentapetalae</taxon>
        <taxon>rosids</taxon>
        <taxon>fabids</taxon>
        <taxon>Rosales</taxon>
        <taxon>Rhamnaceae</taxon>
        <taxon>rhamnoid group</taxon>
        <taxon>Rhamneae</taxon>
        <taxon>Rhamnella</taxon>
    </lineage>
</organism>
<dbReference type="PANTHER" id="PTHR12305">
    <property type="entry name" value="PHOSPHATASE WITH HOMOLOGY TO TENSIN"/>
    <property type="match status" value="1"/>
</dbReference>
<gene>
    <name evidence="6" type="ORF">FNV43_RR14519</name>
</gene>
<dbReference type="SMART" id="SM01326">
    <property type="entry name" value="PTEN_C2"/>
    <property type="match status" value="1"/>
</dbReference>
<dbReference type="InterPro" id="IPR029023">
    <property type="entry name" value="Tensin_phosphatase"/>
</dbReference>
<dbReference type="OrthoDB" id="266663at2759"/>
<dbReference type="SUPFAM" id="SSF52799">
    <property type="entry name" value="(Phosphotyrosine protein) phosphatases II"/>
    <property type="match status" value="1"/>
</dbReference>
<feature type="domain" description="C2 tensin-type" evidence="5">
    <location>
        <begin position="207"/>
        <end position="364"/>
    </location>
</feature>
<dbReference type="PROSITE" id="PS00383">
    <property type="entry name" value="TYR_PHOSPHATASE_1"/>
    <property type="match status" value="1"/>
</dbReference>